<dbReference type="EMBL" id="KL198023">
    <property type="protein sequence ID" value="KDQ17685.1"/>
    <property type="molecule type" value="Genomic_DNA"/>
</dbReference>
<proteinExistence type="predicted"/>
<dbReference type="HOGENOM" id="CLU_1107160_0_0_1"/>
<protein>
    <submittedName>
        <fullName evidence="2">Uncharacterized protein</fullName>
    </submittedName>
</protein>
<accession>A0A067MSK0</accession>
<keyword evidence="3" id="KW-1185">Reference proteome</keyword>
<dbReference type="OrthoDB" id="3267321at2759"/>
<dbReference type="InParanoid" id="A0A067MSK0"/>
<dbReference type="STRING" id="930990.A0A067MSK0"/>
<feature type="region of interest" description="Disordered" evidence="1">
    <location>
        <begin position="177"/>
        <end position="202"/>
    </location>
</feature>
<sequence length="286" mass="31422">MAHQTQEFNNQLVENNSNGEDKKLSPPAFLDLADSAARLSSNLPDINSRIEQKRLEHERQRNLQRKMFEEQMRMLEQQQLQEERALLKAETPGASPVNGLSNLHQHIAMSAPTTPPHNPVTLQGDMMHMNGSHVLGADSLRPASLLIAKRKSVQYASSLTPSPESASTVSNVIGNHGSHNHAAGAKSMPASRRASAGSKDGEEVDTLALRNMSLNDPSGGRNQNLLQNRLNGDNQYNPAYSAALLFDEDLDNEMQSKRVPSTGHYPLFADIPPRIRFAPIITDQLG</sequence>
<feature type="compositionally biased region" description="Polar residues" evidence="1">
    <location>
        <begin position="1"/>
        <end position="18"/>
    </location>
</feature>
<name>A0A067MSK0_BOTB1</name>
<evidence type="ECO:0000256" key="1">
    <source>
        <dbReference type="SAM" id="MobiDB-lite"/>
    </source>
</evidence>
<feature type="region of interest" description="Disordered" evidence="1">
    <location>
        <begin position="1"/>
        <end position="26"/>
    </location>
</feature>
<dbReference type="AlphaFoldDB" id="A0A067MSK0"/>
<evidence type="ECO:0000313" key="3">
    <source>
        <dbReference type="Proteomes" id="UP000027195"/>
    </source>
</evidence>
<organism evidence="2 3">
    <name type="scientific">Botryobasidium botryosum (strain FD-172 SS1)</name>
    <dbReference type="NCBI Taxonomy" id="930990"/>
    <lineage>
        <taxon>Eukaryota</taxon>
        <taxon>Fungi</taxon>
        <taxon>Dikarya</taxon>
        <taxon>Basidiomycota</taxon>
        <taxon>Agaricomycotina</taxon>
        <taxon>Agaricomycetes</taxon>
        <taxon>Cantharellales</taxon>
        <taxon>Botryobasidiaceae</taxon>
        <taxon>Botryobasidium</taxon>
    </lineage>
</organism>
<gene>
    <name evidence="2" type="ORF">BOTBODRAFT_105442</name>
</gene>
<reference evidence="3" key="1">
    <citation type="journal article" date="2014" name="Proc. Natl. Acad. Sci. U.S.A.">
        <title>Extensive sampling of basidiomycete genomes demonstrates inadequacy of the white-rot/brown-rot paradigm for wood decay fungi.</title>
        <authorList>
            <person name="Riley R."/>
            <person name="Salamov A.A."/>
            <person name="Brown D.W."/>
            <person name="Nagy L.G."/>
            <person name="Floudas D."/>
            <person name="Held B.W."/>
            <person name="Levasseur A."/>
            <person name="Lombard V."/>
            <person name="Morin E."/>
            <person name="Otillar R."/>
            <person name="Lindquist E.A."/>
            <person name="Sun H."/>
            <person name="LaButti K.M."/>
            <person name="Schmutz J."/>
            <person name="Jabbour D."/>
            <person name="Luo H."/>
            <person name="Baker S.E."/>
            <person name="Pisabarro A.G."/>
            <person name="Walton J.D."/>
            <person name="Blanchette R.A."/>
            <person name="Henrissat B."/>
            <person name="Martin F."/>
            <person name="Cullen D."/>
            <person name="Hibbett D.S."/>
            <person name="Grigoriev I.V."/>
        </authorList>
    </citation>
    <scope>NUCLEOTIDE SEQUENCE [LARGE SCALE GENOMIC DNA]</scope>
    <source>
        <strain evidence="3">FD-172 SS1</strain>
    </source>
</reference>
<dbReference type="Proteomes" id="UP000027195">
    <property type="component" value="Unassembled WGS sequence"/>
</dbReference>
<evidence type="ECO:0000313" key="2">
    <source>
        <dbReference type="EMBL" id="KDQ17685.1"/>
    </source>
</evidence>